<comment type="caution">
    <text evidence="1">The sequence shown here is derived from an EMBL/GenBank/DDBJ whole genome shotgun (WGS) entry which is preliminary data.</text>
</comment>
<proteinExistence type="predicted"/>
<protein>
    <submittedName>
        <fullName evidence="1">Uncharacterized protein</fullName>
    </submittedName>
</protein>
<organism evidence="1 2">
    <name type="scientific">Laribacter hongkongensis</name>
    <dbReference type="NCBI Taxonomy" id="168471"/>
    <lineage>
        <taxon>Bacteria</taxon>
        <taxon>Pseudomonadati</taxon>
        <taxon>Pseudomonadota</taxon>
        <taxon>Betaproteobacteria</taxon>
        <taxon>Neisseriales</taxon>
        <taxon>Aquaspirillaceae</taxon>
        <taxon>Laribacter</taxon>
    </lineage>
</organism>
<dbReference type="EMBL" id="JAJAXM010000058">
    <property type="protein sequence ID" value="MCG9027413.1"/>
    <property type="molecule type" value="Genomic_DNA"/>
</dbReference>
<dbReference type="Proteomes" id="UP001200247">
    <property type="component" value="Unassembled WGS sequence"/>
</dbReference>
<evidence type="ECO:0000313" key="1">
    <source>
        <dbReference type="EMBL" id="MCG9027413.1"/>
    </source>
</evidence>
<gene>
    <name evidence="1" type="ORF">LH440_16225</name>
</gene>
<sequence length="238" mass="26511">MQEASLGERIAGSSVLQGAATLAATVAPTVTSCLFAPVTLALLPVLMNGYMVNEHRIRIESEFDKLNAEIDSLRIDVAAITPEKFSFINECVLTMTQTLDSEKFKYLKNAILNTAQRDSRISFTDVAVFSRMIRDISVSELLFIKNNFYKENISISSHERHSELFENDVKIASNESKNNCIVIPESEIHEDIFVGLQSLGLLTGDSWRSMYKWSPVAGKLLAILGITDARLPPEDRSH</sequence>
<name>A0ABD4SVZ1_9NEIS</name>
<accession>A0ABD4SVZ1</accession>
<evidence type="ECO:0000313" key="2">
    <source>
        <dbReference type="Proteomes" id="UP001200247"/>
    </source>
</evidence>
<dbReference type="AlphaFoldDB" id="A0ABD4SVZ1"/>
<dbReference type="RefSeq" id="WP_239894690.1">
    <property type="nucleotide sequence ID" value="NZ_JAJAXM010000058.1"/>
</dbReference>
<reference evidence="1 2" key="1">
    <citation type="submission" date="2021-10" db="EMBL/GenBank/DDBJ databases">
        <title>Whole-genome sequencing analysis of Laribacter hongkongensis: virulence gene profiles, carbohydrate-active enzyme prediction, and antimicrobial resistance characterization.</title>
        <authorList>
            <person name="Yuan P."/>
            <person name="Zhan Y."/>
            <person name="Chen D."/>
        </authorList>
    </citation>
    <scope>NUCLEOTIDE SEQUENCE [LARGE SCALE GENOMIC DNA]</scope>
    <source>
        <strain evidence="1 2">W67</strain>
    </source>
</reference>